<dbReference type="AlphaFoldDB" id="A0A952DW09"/>
<feature type="domain" description="Sporulation stage II protein D amidase enhancer LytB N-terminal" evidence="2">
    <location>
        <begin position="361"/>
        <end position="411"/>
    </location>
</feature>
<sequence length="579" mass="64078">MKSKFVIFSLIFVLLAGVYSPIAVYAKTSDEINQEIIAKQKELEELAAKLKKAQDTLKASEANKSSTLSEIERVKAELTDVETQLEINELESQNLEQTISLKSLQKEEMQKVQDQEITQSYIIWKTNSTTTQIIGSDDFLKTAVYQEYIAEESRRQILGISAELNDLEQTSETYAVQIGELEKDKTALAEKKKSLEQKIASLNNTIASSSSNAGSIRGHMGQVQQRIEQLTEEQKAILAEENKLVGGGPVDDVVIISGELFFEGTGRDLYQGHGVGLSQFGAYGAAQKGWTAEQILNFYYTQTRVEERSGTISVQGYGVMDLNDYVAGLGEVPDKACGNQEQVTQNPQKYVIDNPNTVWDCWPEEAIKAQVIAARSYAASYSGTICTTASCQVYKGGNAKRWAADETLNKVIISSGSTHTNQIIRALYSSDNSQGYGTANNDTVWSNFEGVGTPYSYLRHVNDNHIAAKFSYTNWKWKTNSYSLSDLNGFLTWAANNYTTGGSNNFLKGVKNGVGELQSIAFVRDGSNRVKQVRLTGSNGTKVMSGWLYKAVWNSWVANVKPKGTTDYIYSLTWFLKTG</sequence>
<keyword evidence="1" id="KW-0175">Coiled coil</keyword>
<reference evidence="3" key="1">
    <citation type="journal article" date="2022" name="ISME J.">
        <title>A general approach to explore prokaryotic protein glycosylation reveals the unique surface layer modulation of an anammox bacterium.</title>
        <authorList>
            <person name="Pabst M."/>
            <person name="Grouzdev D.S."/>
            <person name="Lawson C.E."/>
            <person name="Kleikamp H.B.C."/>
            <person name="de Ram C."/>
            <person name="Louwen R."/>
            <person name="Lin Y.M."/>
            <person name="Lucker S."/>
            <person name="van Loosdrecht M.C.M."/>
            <person name="Laureni M."/>
        </authorList>
    </citation>
    <scope>NUCLEOTIDE SEQUENCE</scope>
    <source>
        <strain evidence="3">BROCD043</strain>
    </source>
</reference>
<dbReference type="EMBL" id="JACFOF010000013">
    <property type="protein sequence ID" value="MBW7954015.1"/>
    <property type="molecule type" value="Genomic_DNA"/>
</dbReference>
<evidence type="ECO:0000256" key="1">
    <source>
        <dbReference type="SAM" id="Coils"/>
    </source>
</evidence>
<dbReference type="Proteomes" id="UP000781173">
    <property type="component" value="Unassembled WGS sequence"/>
</dbReference>
<gene>
    <name evidence="3" type="ORF">H3C67_04460</name>
</gene>
<dbReference type="Gene3D" id="6.10.250.3150">
    <property type="match status" value="1"/>
</dbReference>
<name>A0A952DW09_9BACT</name>
<organism evidence="3 4">
    <name type="scientific">Candidatus Dojkabacteria bacterium</name>
    <dbReference type="NCBI Taxonomy" id="2099670"/>
    <lineage>
        <taxon>Bacteria</taxon>
        <taxon>Candidatus Dojkabacteria</taxon>
    </lineage>
</organism>
<evidence type="ECO:0000313" key="3">
    <source>
        <dbReference type="EMBL" id="MBW7954015.1"/>
    </source>
</evidence>
<evidence type="ECO:0000259" key="2">
    <source>
        <dbReference type="Pfam" id="PF08486"/>
    </source>
</evidence>
<comment type="caution">
    <text evidence="3">The sequence shown here is derived from an EMBL/GenBank/DDBJ whole genome shotgun (WGS) entry which is preliminary data.</text>
</comment>
<accession>A0A952DW09</accession>
<protein>
    <recommendedName>
        <fullName evidence="2">Sporulation stage II protein D amidase enhancer LytB N-terminal domain-containing protein</fullName>
    </recommendedName>
</protein>
<dbReference type="Pfam" id="PF08486">
    <property type="entry name" value="SpoIID"/>
    <property type="match status" value="1"/>
</dbReference>
<proteinExistence type="predicted"/>
<evidence type="ECO:0000313" key="4">
    <source>
        <dbReference type="Proteomes" id="UP000781173"/>
    </source>
</evidence>
<dbReference type="InterPro" id="IPR013693">
    <property type="entry name" value="SpoIID/LytB_N"/>
</dbReference>
<feature type="coiled-coil region" evidence="1">
    <location>
        <begin position="150"/>
        <end position="240"/>
    </location>
</feature>
<feature type="coiled-coil region" evidence="1">
    <location>
        <begin position="29"/>
        <end position="107"/>
    </location>
</feature>